<protein>
    <submittedName>
        <fullName evidence="1">Uncharacterized protein</fullName>
    </submittedName>
</protein>
<evidence type="ECO:0000313" key="1">
    <source>
        <dbReference type="EMBL" id="KAK2849218.1"/>
    </source>
</evidence>
<accession>A0AA88N7T4</accession>
<sequence length="70" mass="7723">MSSVHSDDVLCNVVIGSLEGVVANNLFHLSTHQLLEGKKREARGEKRSCASTNHREDVIHLKPRLSTIST</sequence>
<comment type="caution">
    <text evidence="1">The sequence shown here is derived from an EMBL/GenBank/DDBJ whole genome shotgun (WGS) entry which is preliminary data.</text>
</comment>
<reference evidence="1" key="1">
    <citation type="submission" date="2023-07" db="EMBL/GenBank/DDBJ databases">
        <title>Chromosome-level Genome Assembly of Striped Snakehead (Channa striata).</title>
        <authorList>
            <person name="Liu H."/>
        </authorList>
    </citation>
    <scope>NUCLEOTIDE SEQUENCE</scope>
    <source>
        <strain evidence="1">Gz</strain>
        <tissue evidence="1">Muscle</tissue>
    </source>
</reference>
<dbReference type="Proteomes" id="UP001187415">
    <property type="component" value="Unassembled WGS sequence"/>
</dbReference>
<name>A0AA88N7T4_CHASR</name>
<keyword evidence="2" id="KW-1185">Reference proteome</keyword>
<evidence type="ECO:0000313" key="2">
    <source>
        <dbReference type="Proteomes" id="UP001187415"/>
    </source>
</evidence>
<dbReference type="EMBL" id="JAUPFM010000006">
    <property type="protein sequence ID" value="KAK2849218.1"/>
    <property type="molecule type" value="Genomic_DNA"/>
</dbReference>
<dbReference type="AlphaFoldDB" id="A0AA88N7T4"/>
<organism evidence="1 2">
    <name type="scientific">Channa striata</name>
    <name type="common">Snakehead murrel</name>
    <name type="synonym">Ophicephalus striatus</name>
    <dbReference type="NCBI Taxonomy" id="64152"/>
    <lineage>
        <taxon>Eukaryota</taxon>
        <taxon>Metazoa</taxon>
        <taxon>Chordata</taxon>
        <taxon>Craniata</taxon>
        <taxon>Vertebrata</taxon>
        <taxon>Euteleostomi</taxon>
        <taxon>Actinopterygii</taxon>
        <taxon>Neopterygii</taxon>
        <taxon>Teleostei</taxon>
        <taxon>Neoteleostei</taxon>
        <taxon>Acanthomorphata</taxon>
        <taxon>Anabantaria</taxon>
        <taxon>Anabantiformes</taxon>
        <taxon>Channoidei</taxon>
        <taxon>Channidae</taxon>
        <taxon>Channa</taxon>
    </lineage>
</organism>
<proteinExistence type="predicted"/>
<gene>
    <name evidence="1" type="ORF">Q5P01_009052</name>
</gene>